<dbReference type="Pfam" id="PF01061">
    <property type="entry name" value="ABC2_membrane"/>
    <property type="match status" value="1"/>
</dbReference>
<sequence length="575" mass="67229">MIDKGGRIIYNGNPMDAIAYFKREANYVNPEERECYVCGNVKTEQPLRIVEARIVNPYGKLIRKRKVSPEDWYKLYLENFEKKFEWKSKRDLTKKEPLPKNWFSIPNRKKQFWIFAMRDALSKLKDKQYLAINILEAPLLALILGFFTKYLIGSPDDPKLYLFSENVNVPAYLFMSVVVSLFIGLNVSAEEIIRDRRLRKRESFLNLSRFSFLNSKIFVLFILSAVQSLSFVLIGNAILEIEGMTLSYWAIIFSTACFANMLGLNISSGLNSVVAIYVLIPLILVPHLLFSGVIVNYDKLHTSIASKEFVPRIGDLMITRWSYEALAVTQFKNNRYQRHFFEEEKAMSQSSYYGSTLIPELIKLNDACHWASERNDASTVKKHSKTLAAALQQFHKDIPNLVPRDLIKEELSSYPDSLRNTIENTLLSAQNKYNREYQYYSTRKDSKIEELVKEKGSIDHLVALKQKHFNEALADWVLDRKEVRQLEFYEDHYIQRKHPIYKSPASKWGRAHFYAHSKRMGPILIPTGIFNVLVMWMGVLLLYVTLYLDILRRIIHYFETFKLRRLNKRLQRLGT</sequence>
<keyword evidence="5 6" id="KW-0472">Membrane</keyword>
<organism evidence="8 9">
    <name type="scientific">Geofilum rubicundum JCM 15548</name>
    <dbReference type="NCBI Taxonomy" id="1236989"/>
    <lineage>
        <taxon>Bacteria</taxon>
        <taxon>Pseudomonadati</taxon>
        <taxon>Bacteroidota</taxon>
        <taxon>Bacteroidia</taxon>
        <taxon>Marinilabiliales</taxon>
        <taxon>Marinilabiliaceae</taxon>
        <taxon>Geofilum</taxon>
    </lineage>
</organism>
<comment type="caution">
    <text evidence="8">The sequence shown here is derived from an EMBL/GenBank/DDBJ whole genome shotgun (WGS) entry which is preliminary data.</text>
</comment>
<feature type="transmembrane region" description="Helical" evidence="6">
    <location>
        <begin position="246"/>
        <end position="266"/>
    </location>
</feature>
<evidence type="ECO:0000256" key="3">
    <source>
        <dbReference type="ARBA" id="ARBA00022692"/>
    </source>
</evidence>
<feature type="transmembrane region" description="Helical" evidence="6">
    <location>
        <begin position="523"/>
        <end position="548"/>
    </location>
</feature>
<dbReference type="PANTHER" id="PTHR48041:SF139">
    <property type="entry name" value="PROTEIN SCARLET"/>
    <property type="match status" value="1"/>
</dbReference>
<comment type="subcellular location">
    <subcellularLocation>
        <location evidence="1">Membrane</location>
        <topology evidence="1">Multi-pass membrane protein</topology>
    </subcellularLocation>
</comment>
<keyword evidence="2" id="KW-0813">Transport</keyword>
<evidence type="ECO:0000256" key="6">
    <source>
        <dbReference type="SAM" id="Phobius"/>
    </source>
</evidence>
<dbReference type="EMBL" id="BAZW01000007">
    <property type="protein sequence ID" value="GAO29159.1"/>
    <property type="molecule type" value="Genomic_DNA"/>
</dbReference>
<proteinExistence type="predicted"/>
<dbReference type="Proteomes" id="UP000032900">
    <property type="component" value="Unassembled WGS sequence"/>
</dbReference>
<evidence type="ECO:0000313" key="8">
    <source>
        <dbReference type="EMBL" id="GAO29159.1"/>
    </source>
</evidence>
<evidence type="ECO:0000256" key="1">
    <source>
        <dbReference type="ARBA" id="ARBA00004141"/>
    </source>
</evidence>
<dbReference type="STRING" id="1236989.JCM15548_11322"/>
<reference evidence="8 9" key="1">
    <citation type="journal article" date="2015" name="Microbes Environ.">
        <title>Distribution and evolution of nitrogen fixation genes in the phylum bacteroidetes.</title>
        <authorList>
            <person name="Inoue J."/>
            <person name="Oshima K."/>
            <person name="Suda W."/>
            <person name="Sakamoto M."/>
            <person name="Iino T."/>
            <person name="Noda S."/>
            <person name="Hongoh Y."/>
            <person name="Hattori M."/>
            <person name="Ohkuma M."/>
        </authorList>
    </citation>
    <scope>NUCLEOTIDE SEQUENCE [LARGE SCALE GENOMIC DNA]</scope>
    <source>
        <strain evidence="8">JCM 15548</strain>
    </source>
</reference>
<gene>
    <name evidence="8" type="ORF">JCM15548_11322</name>
</gene>
<evidence type="ECO:0000256" key="4">
    <source>
        <dbReference type="ARBA" id="ARBA00022989"/>
    </source>
</evidence>
<feature type="domain" description="ABC-2 type transporter transmembrane" evidence="7">
    <location>
        <begin position="111"/>
        <end position="331"/>
    </location>
</feature>
<keyword evidence="3 6" id="KW-0812">Transmembrane</keyword>
<dbReference type="InterPro" id="IPR050352">
    <property type="entry name" value="ABCG_transporters"/>
</dbReference>
<evidence type="ECO:0000256" key="2">
    <source>
        <dbReference type="ARBA" id="ARBA00022448"/>
    </source>
</evidence>
<name>A0A0E9LV81_9BACT</name>
<keyword evidence="9" id="KW-1185">Reference proteome</keyword>
<accession>A0A0E9LV81</accession>
<feature type="transmembrane region" description="Helical" evidence="6">
    <location>
        <begin position="210"/>
        <end position="234"/>
    </location>
</feature>
<feature type="transmembrane region" description="Helical" evidence="6">
    <location>
        <begin position="172"/>
        <end position="189"/>
    </location>
</feature>
<evidence type="ECO:0000259" key="7">
    <source>
        <dbReference type="Pfam" id="PF01061"/>
    </source>
</evidence>
<dbReference type="GO" id="GO:0016020">
    <property type="term" value="C:membrane"/>
    <property type="evidence" value="ECO:0007669"/>
    <property type="project" value="UniProtKB-SubCell"/>
</dbReference>
<dbReference type="AlphaFoldDB" id="A0A0E9LV81"/>
<feature type="transmembrane region" description="Helical" evidence="6">
    <location>
        <begin position="130"/>
        <end position="152"/>
    </location>
</feature>
<dbReference type="InterPro" id="IPR013525">
    <property type="entry name" value="ABC2_TM"/>
</dbReference>
<keyword evidence="4 6" id="KW-1133">Transmembrane helix</keyword>
<protein>
    <recommendedName>
        <fullName evidence="7">ABC-2 type transporter transmembrane domain-containing protein</fullName>
    </recommendedName>
</protein>
<dbReference type="PANTHER" id="PTHR48041">
    <property type="entry name" value="ABC TRANSPORTER G FAMILY MEMBER 28"/>
    <property type="match status" value="1"/>
</dbReference>
<dbReference type="GO" id="GO:0140359">
    <property type="term" value="F:ABC-type transporter activity"/>
    <property type="evidence" value="ECO:0007669"/>
    <property type="project" value="InterPro"/>
</dbReference>
<evidence type="ECO:0000313" key="9">
    <source>
        <dbReference type="Proteomes" id="UP000032900"/>
    </source>
</evidence>
<evidence type="ECO:0000256" key="5">
    <source>
        <dbReference type="ARBA" id="ARBA00023136"/>
    </source>
</evidence>
<feature type="transmembrane region" description="Helical" evidence="6">
    <location>
        <begin position="273"/>
        <end position="297"/>
    </location>
</feature>